<evidence type="ECO:0008006" key="3">
    <source>
        <dbReference type="Google" id="ProtNLM"/>
    </source>
</evidence>
<gene>
    <name evidence="1" type="ORF">F6R98_19000</name>
</gene>
<evidence type="ECO:0000313" key="1">
    <source>
        <dbReference type="EMBL" id="QFY44458.1"/>
    </source>
</evidence>
<organism evidence="1 2">
    <name type="scientific">Candidatus Methylospira mobilis</name>
    <dbReference type="NCBI Taxonomy" id="1808979"/>
    <lineage>
        <taxon>Bacteria</taxon>
        <taxon>Pseudomonadati</taxon>
        <taxon>Pseudomonadota</taxon>
        <taxon>Gammaproteobacteria</taxon>
        <taxon>Methylococcales</taxon>
        <taxon>Methylococcaceae</taxon>
        <taxon>Candidatus Methylospira</taxon>
    </lineage>
</organism>
<keyword evidence="2" id="KW-1185">Reference proteome</keyword>
<dbReference type="RefSeq" id="WP_153250419.1">
    <property type="nucleotide sequence ID" value="NZ_CP044205.1"/>
</dbReference>
<protein>
    <recommendedName>
        <fullName evidence="3">Lipoprotein</fullName>
    </recommendedName>
</protein>
<name>A0A5Q0BQV1_9GAMM</name>
<dbReference type="Proteomes" id="UP000325755">
    <property type="component" value="Chromosome"/>
</dbReference>
<dbReference type="KEGG" id="mmob:F6R98_19000"/>
<reference evidence="1 2" key="1">
    <citation type="submission" date="2019-09" db="EMBL/GenBank/DDBJ databases">
        <title>Ecophysiology of the spiral-shaped methanotroph Methylospira mobilis as revealed by the complete genome sequence.</title>
        <authorList>
            <person name="Oshkin I.Y."/>
            <person name="Dedysh S.N."/>
            <person name="Miroshnikov K."/>
            <person name="Danilova O.V."/>
            <person name="Hakobyan A."/>
            <person name="Liesack W."/>
        </authorList>
    </citation>
    <scope>NUCLEOTIDE SEQUENCE [LARGE SCALE GENOMIC DNA]</scope>
    <source>
        <strain evidence="1 2">Shm1</strain>
    </source>
</reference>
<evidence type="ECO:0000313" key="2">
    <source>
        <dbReference type="Proteomes" id="UP000325755"/>
    </source>
</evidence>
<dbReference type="EMBL" id="CP044205">
    <property type="protein sequence ID" value="QFY44458.1"/>
    <property type="molecule type" value="Genomic_DNA"/>
</dbReference>
<proteinExistence type="predicted"/>
<dbReference type="AlphaFoldDB" id="A0A5Q0BQV1"/>
<dbReference type="InParanoid" id="A0A5Q0BQV1"/>
<dbReference type="PROSITE" id="PS51257">
    <property type="entry name" value="PROKAR_LIPOPROTEIN"/>
    <property type="match status" value="1"/>
</dbReference>
<accession>A0A5Q0BQV1</accession>
<sequence>MIRKSDLSGYMKLGVAGLFFCALLASGCGKANLRNATPDEIAANTERVATAGGQPGVDYQSPLLTQEHWQVNMGGEDILSYRLSGHADDAGKRVQHHRIDIDSEYRAKHPAGYLDARFADGTLRPIAHLRQETERCQEFNTMQSGCAFRDRFDFPLSEEELAVFAKTGLSARLVGKSGDLQKIELPATYIQGYLKAVNTN</sequence>